<dbReference type="Proteomes" id="UP000516349">
    <property type="component" value="Chromosome"/>
</dbReference>
<reference evidence="3 4" key="1">
    <citation type="submission" date="2020-08" db="EMBL/GenBank/DDBJ databases">
        <title>Complete genome sequence of Entomobacter blattae G55GP.</title>
        <authorList>
            <person name="Poehlein A."/>
            <person name="Guzman J."/>
            <person name="Daniel R."/>
            <person name="Vilcinskas A."/>
        </authorList>
    </citation>
    <scope>NUCLEOTIDE SEQUENCE [LARGE SCALE GENOMIC DNA]</scope>
    <source>
        <strain evidence="3 4">G55GP</strain>
    </source>
</reference>
<accession>A0A7H1NPX9</accession>
<evidence type="ECO:0000256" key="1">
    <source>
        <dbReference type="ARBA" id="ARBA00044755"/>
    </source>
</evidence>
<organism evidence="3 4">
    <name type="scientific">Entomobacter blattae</name>
    <dbReference type="NCBI Taxonomy" id="2762277"/>
    <lineage>
        <taxon>Bacteria</taxon>
        <taxon>Pseudomonadati</taxon>
        <taxon>Pseudomonadota</taxon>
        <taxon>Alphaproteobacteria</taxon>
        <taxon>Acetobacterales</taxon>
        <taxon>Acetobacteraceae</taxon>
        <taxon>Entomobacter</taxon>
    </lineage>
</organism>
<dbReference type="PANTHER" id="PTHR35024:SF4">
    <property type="entry name" value="POLYMER-FORMING CYTOSKELETAL PROTEIN"/>
    <property type="match status" value="1"/>
</dbReference>
<dbReference type="PANTHER" id="PTHR35024">
    <property type="entry name" value="HYPOTHETICAL CYTOSOLIC PROTEIN"/>
    <property type="match status" value="1"/>
</dbReference>
<protein>
    <submittedName>
        <fullName evidence="3">Polymer-forming cytoskeletal</fullName>
    </submittedName>
</protein>
<feature type="compositionally biased region" description="Low complexity" evidence="2">
    <location>
        <begin position="1"/>
        <end position="22"/>
    </location>
</feature>
<feature type="region of interest" description="Disordered" evidence="2">
    <location>
        <begin position="136"/>
        <end position="177"/>
    </location>
</feature>
<dbReference type="AlphaFoldDB" id="A0A7H1NPX9"/>
<evidence type="ECO:0000313" key="3">
    <source>
        <dbReference type="EMBL" id="QNT77839.1"/>
    </source>
</evidence>
<proteinExistence type="inferred from homology"/>
<feature type="region of interest" description="Disordered" evidence="2">
    <location>
        <begin position="1"/>
        <end position="43"/>
    </location>
</feature>
<dbReference type="InterPro" id="IPR007607">
    <property type="entry name" value="BacA/B"/>
</dbReference>
<dbReference type="EMBL" id="CP060244">
    <property type="protein sequence ID" value="QNT77839.1"/>
    <property type="molecule type" value="Genomic_DNA"/>
</dbReference>
<evidence type="ECO:0000256" key="2">
    <source>
        <dbReference type="SAM" id="MobiDB-lite"/>
    </source>
</evidence>
<name>A0A7H1NPX9_9PROT</name>
<feature type="compositionally biased region" description="Polar residues" evidence="2">
    <location>
        <begin position="27"/>
        <end position="43"/>
    </location>
</feature>
<keyword evidence="4" id="KW-1185">Reference proteome</keyword>
<dbReference type="KEGG" id="ebla:JGUZn3_05970"/>
<comment type="similarity">
    <text evidence="1">Belongs to the bactofilin family.</text>
</comment>
<sequence>MNRPASPFPSSSPLATPPTGSARGVGNTLSNPTLASQSQPNAATRRTLTVGLGISVKGNIENAEQLVVEGEVEAENIKATEISIAKGGVFRGNIEVENAEIYGKMDGTLTASKNLTIHSTGQIVGHARCKKLQVEEGGQVSGQMEMITETSEKSFSSESSSSKKETTPAPSMEPVVS</sequence>
<gene>
    <name evidence="3" type="ORF">JGUZn3_05970</name>
</gene>
<evidence type="ECO:0000313" key="4">
    <source>
        <dbReference type="Proteomes" id="UP000516349"/>
    </source>
</evidence>
<dbReference type="Pfam" id="PF04519">
    <property type="entry name" value="Bactofilin"/>
    <property type="match status" value="1"/>
</dbReference>